<dbReference type="Gene3D" id="2.60.40.10">
    <property type="entry name" value="Immunoglobulins"/>
    <property type="match status" value="3"/>
</dbReference>
<dbReference type="Proteomes" id="UP000215828">
    <property type="component" value="Unassembled WGS sequence"/>
</dbReference>
<dbReference type="SUPFAM" id="SSF49478">
    <property type="entry name" value="Cna protein B-type domain"/>
    <property type="match status" value="1"/>
</dbReference>
<evidence type="ECO:0000313" key="10">
    <source>
        <dbReference type="Proteomes" id="UP000216316"/>
    </source>
</evidence>
<evidence type="ECO:0000256" key="1">
    <source>
        <dbReference type="ARBA" id="ARBA00007257"/>
    </source>
</evidence>
<keyword evidence="4" id="KW-0812">Transmembrane</keyword>
<dbReference type="InterPro" id="IPR013783">
    <property type="entry name" value="Ig-like_fold"/>
</dbReference>
<proteinExistence type="inferred from homology"/>
<name>A0A256LKR9_9LACO</name>
<feature type="domain" description="SpaA-like prealbumin fold" evidence="6">
    <location>
        <begin position="597"/>
        <end position="693"/>
    </location>
</feature>
<gene>
    <name evidence="7" type="ORF">CBF53_00550</name>
    <name evidence="8" type="ORF">CBF70_01135</name>
</gene>
<organism evidence="8 9">
    <name type="scientific">Lactobacillus taiwanensis</name>
    <dbReference type="NCBI Taxonomy" id="508451"/>
    <lineage>
        <taxon>Bacteria</taxon>
        <taxon>Bacillati</taxon>
        <taxon>Bacillota</taxon>
        <taxon>Bacilli</taxon>
        <taxon>Lactobacillales</taxon>
        <taxon>Lactobacillaceae</taxon>
        <taxon>Lactobacillus</taxon>
    </lineage>
</organism>
<comment type="similarity">
    <text evidence="1">Belongs to the serine-aspartate repeat-containing protein (SDr) family.</text>
</comment>
<dbReference type="Pfam" id="PF17802">
    <property type="entry name" value="SpaA"/>
    <property type="match status" value="2"/>
</dbReference>
<dbReference type="InterPro" id="IPR041033">
    <property type="entry name" value="SpaA_PFL_dom_1"/>
</dbReference>
<reference evidence="7 10" key="2">
    <citation type="submission" date="2017-05" db="EMBL/GenBank/DDBJ databases">
        <authorList>
            <person name="Lin X.B."/>
            <person name="Stothard P."/>
            <person name="Tasseva G."/>
            <person name="Walter J."/>
        </authorList>
    </citation>
    <scope>NUCLEOTIDE SEQUENCE [LARGE SCALE GENOMIC DNA]</scope>
    <source>
        <strain evidence="7 10">609u</strain>
    </source>
</reference>
<keyword evidence="3 5" id="KW-0732">Signal</keyword>
<dbReference type="PANTHER" id="PTHR36108:SF13">
    <property type="entry name" value="COLOSSIN-B-RELATED"/>
    <property type="match status" value="1"/>
</dbReference>
<keyword evidence="4" id="KW-1133">Transmembrane helix</keyword>
<accession>A0A256LKR9</accession>
<dbReference type="PANTHER" id="PTHR36108">
    <property type="entry name" value="COLOSSIN-B-RELATED"/>
    <property type="match status" value="1"/>
</dbReference>
<feature type="domain" description="SpaA-like prealbumin fold" evidence="6">
    <location>
        <begin position="277"/>
        <end position="328"/>
    </location>
</feature>
<evidence type="ECO:0000256" key="2">
    <source>
        <dbReference type="ARBA" id="ARBA00022525"/>
    </source>
</evidence>
<evidence type="ECO:0000313" key="7">
    <source>
        <dbReference type="EMBL" id="OYR89011.1"/>
    </source>
</evidence>
<dbReference type="Proteomes" id="UP000216316">
    <property type="component" value="Unassembled WGS sequence"/>
</dbReference>
<reference evidence="9 10" key="3">
    <citation type="submission" date="2017-09" db="EMBL/GenBank/DDBJ databases">
        <title>Tripartite evolution among Lactobacillus johnsonii, Lactobacillus taiwanensis, Lactobacillus reuteri and their rodent host.</title>
        <authorList>
            <person name="Wang T."/>
            <person name="Knowles S."/>
            <person name="Cheng C."/>
        </authorList>
    </citation>
    <scope>NUCLEOTIDE SEQUENCE [LARGE SCALE GENOMIC DNA]</scope>
    <source>
        <strain evidence="8 9">609q</strain>
        <strain evidence="7 10">609u</strain>
    </source>
</reference>
<feature type="signal peptide" evidence="5">
    <location>
        <begin position="1"/>
        <end position="32"/>
    </location>
</feature>
<feature type="transmembrane region" description="Helical" evidence="4">
    <location>
        <begin position="715"/>
        <end position="736"/>
    </location>
</feature>
<keyword evidence="4" id="KW-0472">Membrane</keyword>
<evidence type="ECO:0000256" key="4">
    <source>
        <dbReference type="SAM" id="Phobius"/>
    </source>
</evidence>
<evidence type="ECO:0000259" key="6">
    <source>
        <dbReference type="Pfam" id="PF17802"/>
    </source>
</evidence>
<protein>
    <submittedName>
        <fullName evidence="8">Cell wall anchor protein</fullName>
    </submittedName>
</protein>
<evidence type="ECO:0000313" key="9">
    <source>
        <dbReference type="Proteomes" id="UP000215828"/>
    </source>
</evidence>
<feature type="chain" id="PRO_5012897571" evidence="5">
    <location>
        <begin position="33"/>
        <end position="745"/>
    </location>
</feature>
<dbReference type="EMBL" id="NGNX01000003">
    <property type="protein sequence ID" value="OYR93227.1"/>
    <property type="molecule type" value="Genomic_DNA"/>
</dbReference>
<comment type="caution">
    <text evidence="8">The sequence shown here is derived from an EMBL/GenBank/DDBJ whole genome shotgun (WGS) entry which is preliminary data.</text>
</comment>
<dbReference type="EMBL" id="NGNV01000002">
    <property type="protein sequence ID" value="OYR89011.1"/>
    <property type="molecule type" value="Genomic_DNA"/>
</dbReference>
<evidence type="ECO:0000256" key="5">
    <source>
        <dbReference type="SAM" id="SignalP"/>
    </source>
</evidence>
<sequence length="745" mass="82084">MENKMKRSIKRSLAVGGVALSLCSTVLIGVQAATTIMNNGTTTAVAKADQVAPSTDTIKIHKTMYDVKDADFMNSHKIKNDGTDKDKQLPDQLTHYDPDIMGKVEFTLYDITDVVNSKFNDGKGLTGFTSSQGDQQAMQGRVDTISKSIQASFNAAYDATHGVDPAKLTSEMGKNEYLSGAQKVATKAIDKDGNVSFENVKAYDASKPQKYHYYAAVETKTPRGFVVPPSEPVIFVNPYTNPNGDGFLSTVNLYPKNKTQKLKFNLSKYVLWNNETADSKKKLAGAKFQLYRGEPGKGEKVGGVLTTNSDGVVTANNLIMGKYYFVEEPSDVADDDPTNQARAAISPIAKNNADNKMTFEITEDGIDPTLLQGSLTDYGKPPLDKHLTNGIGPHQSLHRGDFAHFQSHIGVPQNIMGSAWQVVAKGKEAKSEPYHSFFTRDEPQEHLKDVPSERHLTITTADGKKLQEGTDYQILNGQNNKWFVNYIVKDLSDADKKAIQDAQNSHNNEQIQKTLDGLKTGSVSDTVAAQTGKKLTYEYDEVLMGDTPMDKDIENDIYLDWNDGSGKQELKDKDKTVTYGINFVKESSGWMGTGIAKQKLADAQFIVQDLRTGKWFNGFKDNAKKGEKDIDWVDNYSDVKQGILTSDKDGKFALAGFTEGDYKLREIKAPKGYQLMNETVNFHIGPETNTHTLTAPFEVKNDEKTSMPFTGSQRLLIMGGILVLVVVGGAGTYIYVAQKKKKANK</sequence>
<reference evidence="8 9" key="1">
    <citation type="submission" date="2017-04" db="EMBL/GenBank/DDBJ databases">
        <authorList>
            <person name="Afonso C.L."/>
            <person name="Miller P.J."/>
            <person name="Scott M.A."/>
            <person name="Spackman E."/>
            <person name="Goraichik I."/>
            <person name="Dimitrov K.M."/>
            <person name="Suarez D.L."/>
            <person name="Swayne D.E."/>
        </authorList>
    </citation>
    <scope>NUCLEOTIDE SEQUENCE [LARGE SCALE GENOMIC DNA]</scope>
    <source>
        <strain evidence="8 9">609q</strain>
    </source>
</reference>
<evidence type="ECO:0000256" key="3">
    <source>
        <dbReference type="ARBA" id="ARBA00022729"/>
    </source>
</evidence>
<dbReference type="AlphaFoldDB" id="A0A256LKR9"/>
<keyword evidence="2" id="KW-0964">Secreted</keyword>
<keyword evidence="10" id="KW-1185">Reference proteome</keyword>
<evidence type="ECO:0000313" key="8">
    <source>
        <dbReference type="EMBL" id="OYR93227.1"/>
    </source>
</evidence>